<sequence>MIMISRSSCSFFKFASSVSTFSLSSLMPFRSCNSFCSDATCYSSVSTFSLSSLMPFRSCNSGQIQLCELLQNLLMLLFQVSLCLEEQIQLWAWTLAVSLSSNSSSLCLEERVLVPELLHGPLQLLQLGLDSCCLLVLQQ</sequence>
<proteinExistence type="predicted"/>
<name>A0A293MRS3_ORNER</name>
<accession>A0A293MRS3</accession>
<organism evidence="1">
    <name type="scientific">Ornithodoros erraticus</name>
    <name type="common">European soft tick</name>
    <name type="synonym">Alectorobius erraticus</name>
    <dbReference type="NCBI Taxonomy" id="265619"/>
    <lineage>
        <taxon>Eukaryota</taxon>
        <taxon>Metazoa</taxon>
        <taxon>Ecdysozoa</taxon>
        <taxon>Arthropoda</taxon>
        <taxon>Chelicerata</taxon>
        <taxon>Arachnida</taxon>
        <taxon>Acari</taxon>
        <taxon>Parasitiformes</taxon>
        <taxon>Ixodida</taxon>
        <taxon>Ixodoidea</taxon>
        <taxon>Argasidae</taxon>
        <taxon>Ornithodorinae</taxon>
        <taxon>Ornithodoros</taxon>
    </lineage>
</organism>
<dbReference type="AlphaFoldDB" id="A0A293MRS3"/>
<evidence type="ECO:0000313" key="1">
    <source>
        <dbReference type="EMBL" id="MAA42661.1"/>
    </source>
</evidence>
<protein>
    <submittedName>
        <fullName evidence="1">Uncharacterized protein</fullName>
    </submittedName>
</protein>
<dbReference type="EMBL" id="GFWV01017933">
    <property type="protein sequence ID" value="MAA42661.1"/>
    <property type="molecule type" value="Transcribed_RNA"/>
</dbReference>
<reference evidence="1" key="1">
    <citation type="submission" date="2017-08" db="EMBL/GenBank/DDBJ databases">
        <title>Ornithodoros erraticus midgut genes differentially expressed after blood feeding.</title>
        <authorList>
            <person name="Oleaga A."/>
        </authorList>
    </citation>
    <scope>NUCLEOTIDE SEQUENCE</scope>
    <source>
        <strain evidence="1">Female</strain>
        <tissue evidence="1">Gut</tissue>
    </source>
</reference>